<feature type="transmembrane region" description="Helical" evidence="1">
    <location>
        <begin position="529"/>
        <end position="546"/>
    </location>
</feature>
<dbReference type="Proteomes" id="UP000799444">
    <property type="component" value="Unassembled WGS sequence"/>
</dbReference>
<keyword evidence="3" id="KW-1185">Reference proteome</keyword>
<gene>
    <name evidence="2" type="ORF">EJ04DRAFT_504600</name>
</gene>
<keyword evidence="1" id="KW-1133">Transmembrane helix</keyword>
<dbReference type="OrthoDB" id="3903561at2759"/>
<feature type="transmembrane region" description="Helical" evidence="1">
    <location>
        <begin position="552"/>
        <end position="569"/>
    </location>
</feature>
<sequence length="599" mass="68040">MKASSSNYQGYELTEIGSSSLLDSAPPKRTRGIWGVVRDTFSEFKRDVASIQWGRDLGLFVWVGGMVTGMTFLGISTYSIEDDACSPDGQFTLWPGDFNYWHSSNFFQINFGFGELTFAQAKAVDVVWDVVVGRGGQALLAFVSWQIFARYLTTSMGVQPVTFSTFSAIFLHHEPTVMSLYRMSRDFATRQRLRSKIAMVFMLVTTGYILAFPTIASAMTGYNGNVAAFVPDSSGNFVKFESFQPVLYIIHDGDRINKTNDSAVTPSASGRYQPYLTHDSIYGLSYYISDFMSSYGGDASANDASAFYFARNVSLYVETYGFFGLGNANSTDGKTKFLNQTLESPPLNISAYYIPDTSYYYLRGSGFFGHDYKSNDDYPFRDPRNMRWTWEQQVVNYSYVEISGQCQATKDFQWGFSFLQLFIATAWVFAWSICMFIMWLKTHKIRYEQDQHQVAGEYKAVLQLASAIHANFESHPEGHTNPERLTESNLKTRINTVLKGGVIRYETPPDVGQVKFRKLFRQWLAREKWWLPVCIVFVLYMGTGFMLELTSWIWSFGAGVGIIFAMSFCSTLKSRLLMVFIWSLLFLVLALSLRFALFA</sequence>
<comment type="caution">
    <text evidence="2">The sequence shown here is derived from an EMBL/GenBank/DDBJ whole genome shotgun (WGS) entry which is preliminary data.</text>
</comment>
<keyword evidence="1" id="KW-0472">Membrane</keyword>
<dbReference type="EMBL" id="ML996295">
    <property type="protein sequence ID" value="KAF2728109.1"/>
    <property type="molecule type" value="Genomic_DNA"/>
</dbReference>
<organism evidence="2 3">
    <name type="scientific">Polyplosphaeria fusca</name>
    <dbReference type="NCBI Taxonomy" id="682080"/>
    <lineage>
        <taxon>Eukaryota</taxon>
        <taxon>Fungi</taxon>
        <taxon>Dikarya</taxon>
        <taxon>Ascomycota</taxon>
        <taxon>Pezizomycotina</taxon>
        <taxon>Dothideomycetes</taxon>
        <taxon>Pleosporomycetidae</taxon>
        <taxon>Pleosporales</taxon>
        <taxon>Tetraplosphaeriaceae</taxon>
        <taxon>Polyplosphaeria</taxon>
    </lineage>
</organism>
<protein>
    <submittedName>
        <fullName evidence="2">Uncharacterized protein</fullName>
    </submittedName>
</protein>
<feature type="transmembrane region" description="Helical" evidence="1">
    <location>
        <begin position="414"/>
        <end position="440"/>
    </location>
</feature>
<evidence type="ECO:0000313" key="3">
    <source>
        <dbReference type="Proteomes" id="UP000799444"/>
    </source>
</evidence>
<dbReference type="AlphaFoldDB" id="A0A9P4QKF1"/>
<reference evidence="2" key="1">
    <citation type="journal article" date="2020" name="Stud. Mycol.">
        <title>101 Dothideomycetes genomes: a test case for predicting lifestyles and emergence of pathogens.</title>
        <authorList>
            <person name="Haridas S."/>
            <person name="Albert R."/>
            <person name="Binder M."/>
            <person name="Bloem J."/>
            <person name="Labutti K."/>
            <person name="Salamov A."/>
            <person name="Andreopoulos B."/>
            <person name="Baker S."/>
            <person name="Barry K."/>
            <person name="Bills G."/>
            <person name="Bluhm B."/>
            <person name="Cannon C."/>
            <person name="Castanera R."/>
            <person name="Culley D."/>
            <person name="Daum C."/>
            <person name="Ezra D."/>
            <person name="Gonzalez J."/>
            <person name="Henrissat B."/>
            <person name="Kuo A."/>
            <person name="Liang C."/>
            <person name="Lipzen A."/>
            <person name="Lutzoni F."/>
            <person name="Magnuson J."/>
            <person name="Mondo S."/>
            <person name="Nolan M."/>
            <person name="Ohm R."/>
            <person name="Pangilinan J."/>
            <person name="Park H.-J."/>
            <person name="Ramirez L."/>
            <person name="Alfaro M."/>
            <person name="Sun H."/>
            <person name="Tritt A."/>
            <person name="Yoshinaga Y."/>
            <person name="Zwiers L.-H."/>
            <person name="Turgeon B."/>
            <person name="Goodwin S."/>
            <person name="Spatafora J."/>
            <person name="Crous P."/>
            <person name="Grigoriev I."/>
        </authorList>
    </citation>
    <scope>NUCLEOTIDE SEQUENCE</scope>
    <source>
        <strain evidence="2">CBS 125425</strain>
    </source>
</reference>
<evidence type="ECO:0000256" key="1">
    <source>
        <dbReference type="SAM" id="Phobius"/>
    </source>
</evidence>
<feature type="transmembrane region" description="Helical" evidence="1">
    <location>
        <begin position="576"/>
        <end position="597"/>
    </location>
</feature>
<evidence type="ECO:0000313" key="2">
    <source>
        <dbReference type="EMBL" id="KAF2728109.1"/>
    </source>
</evidence>
<keyword evidence="1" id="KW-0812">Transmembrane</keyword>
<proteinExistence type="predicted"/>
<accession>A0A9P4QKF1</accession>
<feature type="transmembrane region" description="Helical" evidence="1">
    <location>
        <begin position="197"/>
        <end position="216"/>
    </location>
</feature>
<name>A0A9P4QKF1_9PLEO</name>